<keyword evidence="4" id="KW-1185">Reference proteome</keyword>
<dbReference type="SUPFAM" id="SSF51430">
    <property type="entry name" value="NAD(P)-linked oxidoreductase"/>
    <property type="match status" value="1"/>
</dbReference>
<feature type="non-terminal residue" evidence="3">
    <location>
        <position position="338"/>
    </location>
</feature>
<dbReference type="STRING" id="5539.A0A3E2GWJ4"/>
<organism evidence="3 4">
    <name type="scientific">Scytalidium lignicola</name>
    <name type="common">Hyphomycete</name>
    <dbReference type="NCBI Taxonomy" id="5539"/>
    <lineage>
        <taxon>Eukaryota</taxon>
        <taxon>Fungi</taxon>
        <taxon>Dikarya</taxon>
        <taxon>Ascomycota</taxon>
        <taxon>Pezizomycotina</taxon>
        <taxon>Leotiomycetes</taxon>
        <taxon>Leotiomycetes incertae sedis</taxon>
        <taxon>Scytalidium</taxon>
    </lineage>
</organism>
<sequence length="338" mass="38059">MDSTRSLGRNGPQVTAIGFGAMSIAGAYGQKDTVEDKLKVLDRAHEIGQIFWDTADVYFDSEDVIGQWFKRTGKRSDIFIATKFGLHFDSAANVQTEHSDPEYVKSACKRSLERLGIETIDLYYCHRVDTKTPIEKTIEAMVELKNEGKIRYLGLSEISASTIRRAHAVHPISAIQIEYSPFCLDIESSKTDILKTCRELGISIVAYSPVGRGLLTGQIKSWDDLPEEDFRRITPKYSKENFPKILNLVDKIGAVAKRHQCTVAQVCLAWLLAQGEDIIPIPGTRTIRYLEENTNAVNIKLTEEEVKELRKYVDETELIGDRYPSMMSGPLLRDTPPL</sequence>
<dbReference type="OrthoDB" id="37537at2759"/>
<dbReference type="PANTHER" id="PTHR43625:SF40">
    <property type="entry name" value="ALDO-KETO REDUCTASE YAKC [NADP(+)]"/>
    <property type="match status" value="1"/>
</dbReference>
<evidence type="ECO:0000313" key="4">
    <source>
        <dbReference type="Proteomes" id="UP000258309"/>
    </source>
</evidence>
<evidence type="ECO:0000256" key="1">
    <source>
        <dbReference type="ARBA" id="ARBA00023002"/>
    </source>
</evidence>
<dbReference type="GO" id="GO:0016491">
    <property type="term" value="F:oxidoreductase activity"/>
    <property type="evidence" value="ECO:0007669"/>
    <property type="project" value="UniProtKB-KW"/>
</dbReference>
<dbReference type="EMBL" id="NCSJ02000329">
    <property type="protein sequence ID" value="RFU25491.1"/>
    <property type="molecule type" value="Genomic_DNA"/>
</dbReference>
<evidence type="ECO:0000313" key="3">
    <source>
        <dbReference type="EMBL" id="RFU25491.1"/>
    </source>
</evidence>
<dbReference type="Proteomes" id="UP000258309">
    <property type="component" value="Unassembled WGS sequence"/>
</dbReference>
<feature type="non-terminal residue" evidence="3">
    <location>
        <position position="1"/>
    </location>
</feature>
<dbReference type="Gene3D" id="3.20.20.100">
    <property type="entry name" value="NADP-dependent oxidoreductase domain"/>
    <property type="match status" value="1"/>
</dbReference>
<reference evidence="3 4" key="1">
    <citation type="submission" date="2018-05" db="EMBL/GenBank/DDBJ databases">
        <title>Draft genome sequence of Scytalidium lignicola DSM 105466, a ubiquitous saprotrophic fungus.</title>
        <authorList>
            <person name="Buettner E."/>
            <person name="Gebauer A.M."/>
            <person name="Hofrichter M."/>
            <person name="Liers C."/>
            <person name="Kellner H."/>
        </authorList>
    </citation>
    <scope>NUCLEOTIDE SEQUENCE [LARGE SCALE GENOMIC DNA]</scope>
    <source>
        <strain evidence="3 4">DSM 105466</strain>
    </source>
</reference>
<accession>A0A3E2GWJ4</accession>
<dbReference type="GO" id="GO:0005737">
    <property type="term" value="C:cytoplasm"/>
    <property type="evidence" value="ECO:0007669"/>
    <property type="project" value="TreeGrafter"/>
</dbReference>
<dbReference type="InterPro" id="IPR036812">
    <property type="entry name" value="NAD(P)_OxRdtase_dom_sf"/>
</dbReference>
<evidence type="ECO:0000259" key="2">
    <source>
        <dbReference type="Pfam" id="PF00248"/>
    </source>
</evidence>
<dbReference type="Pfam" id="PF00248">
    <property type="entry name" value="Aldo_ket_red"/>
    <property type="match status" value="1"/>
</dbReference>
<dbReference type="PANTHER" id="PTHR43625">
    <property type="entry name" value="AFLATOXIN B1 ALDEHYDE REDUCTASE"/>
    <property type="match status" value="1"/>
</dbReference>
<comment type="caution">
    <text evidence="3">The sequence shown here is derived from an EMBL/GenBank/DDBJ whole genome shotgun (WGS) entry which is preliminary data.</text>
</comment>
<gene>
    <name evidence="3" type="ORF">B7463_g10844</name>
</gene>
<dbReference type="InterPro" id="IPR023210">
    <property type="entry name" value="NADP_OxRdtase_dom"/>
</dbReference>
<dbReference type="InterPro" id="IPR050791">
    <property type="entry name" value="Aldo-Keto_reductase"/>
</dbReference>
<name>A0A3E2GWJ4_SCYLI</name>
<keyword evidence="1" id="KW-0560">Oxidoreductase</keyword>
<dbReference type="AlphaFoldDB" id="A0A3E2GWJ4"/>
<protein>
    <recommendedName>
        <fullName evidence="2">NADP-dependent oxidoreductase domain-containing protein</fullName>
    </recommendedName>
</protein>
<feature type="domain" description="NADP-dependent oxidoreductase" evidence="2">
    <location>
        <begin position="16"/>
        <end position="311"/>
    </location>
</feature>
<proteinExistence type="predicted"/>
<dbReference type="OMA" id="FAGWYKQ"/>